<feature type="coiled-coil region" evidence="1">
    <location>
        <begin position="70"/>
        <end position="126"/>
    </location>
</feature>
<evidence type="ECO:0000313" key="3">
    <source>
        <dbReference type="EMBL" id="KAK9687257.1"/>
    </source>
</evidence>
<evidence type="ECO:0000313" key="4">
    <source>
        <dbReference type="Proteomes" id="UP001458880"/>
    </source>
</evidence>
<accession>A0AAW1IC92</accession>
<feature type="chain" id="PRO_5043889589" evidence="2">
    <location>
        <begin position="21"/>
        <end position="276"/>
    </location>
</feature>
<protein>
    <submittedName>
        <fullName evidence="3">Uncharacterized protein</fullName>
    </submittedName>
</protein>
<reference evidence="3 4" key="1">
    <citation type="journal article" date="2024" name="BMC Genomics">
        <title>De novo assembly and annotation of Popillia japonica's genome with initial clues to its potential as an invasive pest.</title>
        <authorList>
            <person name="Cucini C."/>
            <person name="Boschi S."/>
            <person name="Funari R."/>
            <person name="Cardaioli E."/>
            <person name="Iannotti N."/>
            <person name="Marturano G."/>
            <person name="Paoli F."/>
            <person name="Bruttini M."/>
            <person name="Carapelli A."/>
            <person name="Frati F."/>
            <person name="Nardi F."/>
        </authorList>
    </citation>
    <scope>NUCLEOTIDE SEQUENCE [LARGE SCALE GENOMIC DNA]</scope>
    <source>
        <strain evidence="3">DMR45628</strain>
    </source>
</reference>
<evidence type="ECO:0000256" key="1">
    <source>
        <dbReference type="SAM" id="Coils"/>
    </source>
</evidence>
<keyword evidence="1" id="KW-0175">Coiled coil</keyword>
<proteinExistence type="predicted"/>
<dbReference type="AlphaFoldDB" id="A0AAW1IC92"/>
<organism evidence="3 4">
    <name type="scientific">Popillia japonica</name>
    <name type="common">Japanese beetle</name>
    <dbReference type="NCBI Taxonomy" id="7064"/>
    <lineage>
        <taxon>Eukaryota</taxon>
        <taxon>Metazoa</taxon>
        <taxon>Ecdysozoa</taxon>
        <taxon>Arthropoda</taxon>
        <taxon>Hexapoda</taxon>
        <taxon>Insecta</taxon>
        <taxon>Pterygota</taxon>
        <taxon>Neoptera</taxon>
        <taxon>Endopterygota</taxon>
        <taxon>Coleoptera</taxon>
        <taxon>Polyphaga</taxon>
        <taxon>Scarabaeiformia</taxon>
        <taxon>Scarabaeidae</taxon>
        <taxon>Rutelinae</taxon>
        <taxon>Popillia</taxon>
    </lineage>
</organism>
<dbReference type="EMBL" id="JASPKY010000654">
    <property type="protein sequence ID" value="KAK9687257.1"/>
    <property type="molecule type" value="Genomic_DNA"/>
</dbReference>
<name>A0AAW1IC92_POPJA</name>
<sequence length="276" mass="31339">MMLAKSVFSTILISLLSVPAQNSVLRKTHSKWSGWNPRKLREQKHKALSKVCSAKDTLNFKLNEIIVIRSELLQLQMNSLNEENAVKKKELAEKNDYRVKDRHLKLQLLELQIEEQKLKIHLLQKQCIKEFLGKHLFNISDIYFAYFALSANCGQYKHGSRIPITGHPNGGIRIFLSQRQPHEALAGDSKGKLLVVSYAWDGNSLPGNEFWSGKLASTGDSAAASSTQISELHHPHINRRVCSKTLKIAARGKIYDFENYLQCNSKRKWDEEASGS</sequence>
<keyword evidence="2" id="KW-0732">Signal</keyword>
<evidence type="ECO:0000256" key="2">
    <source>
        <dbReference type="SAM" id="SignalP"/>
    </source>
</evidence>
<gene>
    <name evidence="3" type="ORF">QE152_g36573</name>
</gene>
<comment type="caution">
    <text evidence="3">The sequence shown here is derived from an EMBL/GenBank/DDBJ whole genome shotgun (WGS) entry which is preliminary data.</text>
</comment>
<keyword evidence="4" id="KW-1185">Reference proteome</keyword>
<dbReference type="InterPro" id="IPR032063">
    <property type="entry name" value="MavL-like"/>
</dbReference>
<dbReference type="Proteomes" id="UP001458880">
    <property type="component" value="Unassembled WGS sequence"/>
</dbReference>
<feature type="signal peptide" evidence="2">
    <location>
        <begin position="1"/>
        <end position="20"/>
    </location>
</feature>
<dbReference type="Pfam" id="PF16062">
    <property type="entry name" value="MavL-like"/>
    <property type="match status" value="1"/>
</dbReference>